<dbReference type="Proteomes" id="UP001482154">
    <property type="component" value="Unassembled WGS sequence"/>
</dbReference>
<reference evidence="18 19" key="1">
    <citation type="submission" date="2024-04" db="EMBL/GenBank/DDBJ databases">
        <title>Human intestinal bacterial collection.</title>
        <authorList>
            <person name="Pauvert C."/>
            <person name="Hitch T.C.A."/>
            <person name="Clavel T."/>
        </authorList>
    </citation>
    <scope>NUCLEOTIDE SEQUENCE [LARGE SCALE GENOMIC DNA]</scope>
    <source>
        <strain evidence="18 19">CLA-AA-H249</strain>
    </source>
</reference>
<keyword evidence="5" id="KW-0133">Cell shape</keyword>
<protein>
    <recommendedName>
        <fullName evidence="12">Probable peptidoglycan glycosyltransferase FtsW</fullName>
        <ecNumber evidence="14">2.4.99.28</ecNumber>
    </recommendedName>
    <alternativeName>
        <fullName evidence="13">Cell division protein FtsW</fullName>
    </alternativeName>
    <alternativeName>
        <fullName evidence="10">Cell wall polymerase</fullName>
    </alternativeName>
    <alternativeName>
        <fullName evidence="9">Peptidoglycan polymerase</fullName>
    </alternativeName>
</protein>
<evidence type="ECO:0000256" key="12">
    <source>
        <dbReference type="ARBA" id="ARBA00041185"/>
    </source>
</evidence>
<dbReference type="PANTHER" id="PTHR30474:SF2">
    <property type="entry name" value="PEPTIDOGLYCAN GLYCOSYLTRANSFERASE FTSW-RELATED"/>
    <property type="match status" value="1"/>
</dbReference>
<feature type="transmembrane region" description="Helical" evidence="17">
    <location>
        <begin position="309"/>
        <end position="334"/>
    </location>
</feature>
<dbReference type="EMBL" id="JBBNIN010000002">
    <property type="protein sequence ID" value="MEQ2709840.1"/>
    <property type="molecule type" value="Genomic_DNA"/>
</dbReference>
<feature type="transmembrane region" description="Helical" evidence="17">
    <location>
        <begin position="271"/>
        <end position="297"/>
    </location>
</feature>
<evidence type="ECO:0000256" key="14">
    <source>
        <dbReference type="ARBA" id="ARBA00044770"/>
    </source>
</evidence>
<comment type="catalytic activity">
    <reaction evidence="15">
        <text>[GlcNAc-(1-&gt;4)-Mur2Ac(oyl-L-Ala-gamma-D-Glu-L-Lys-D-Ala-D-Ala)](n)-di-trans,octa-cis-undecaprenyl diphosphate + beta-D-GlcNAc-(1-&gt;4)-Mur2Ac(oyl-L-Ala-gamma-D-Glu-L-Lys-D-Ala-D-Ala)-di-trans,octa-cis-undecaprenyl diphosphate = [GlcNAc-(1-&gt;4)-Mur2Ac(oyl-L-Ala-gamma-D-Glu-L-Lys-D-Ala-D-Ala)](n+1)-di-trans,octa-cis-undecaprenyl diphosphate + di-trans,octa-cis-undecaprenyl diphosphate + H(+)</text>
        <dbReference type="Rhea" id="RHEA:23708"/>
        <dbReference type="Rhea" id="RHEA-COMP:9602"/>
        <dbReference type="Rhea" id="RHEA-COMP:9603"/>
        <dbReference type="ChEBI" id="CHEBI:15378"/>
        <dbReference type="ChEBI" id="CHEBI:58405"/>
        <dbReference type="ChEBI" id="CHEBI:60033"/>
        <dbReference type="ChEBI" id="CHEBI:78435"/>
        <dbReference type="EC" id="2.4.99.28"/>
    </reaction>
</comment>
<feature type="transmembrane region" description="Helical" evidence="17">
    <location>
        <begin position="346"/>
        <end position="367"/>
    </location>
</feature>
<keyword evidence="2" id="KW-0328">Glycosyltransferase</keyword>
<comment type="similarity">
    <text evidence="11">Belongs to the SEDS family. FtsW subfamily.</text>
</comment>
<evidence type="ECO:0000256" key="4">
    <source>
        <dbReference type="ARBA" id="ARBA00022692"/>
    </source>
</evidence>
<comment type="function">
    <text evidence="16">Peptidoglycan polymerase that is essential for cell division.</text>
</comment>
<feature type="transmembrane region" description="Helical" evidence="17">
    <location>
        <begin position="84"/>
        <end position="105"/>
    </location>
</feature>
<feature type="transmembrane region" description="Helical" evidence="17">
    <location>
        <begin position="21"/>
        <end position="41"/>
    </location>
</feature>
<dbReference type="RefSeq" id="WP_349110101.1">
    <property type="nucleotide sequence ID" value="NZ_JBBNIN010000002.1"/>
</dbReference>
<evidence type="ECO:0000256" key="13">
    <source>
        <dbReference type="ARBA" id="ARBA00041418"/>
    </source>
</evidence>
<name>A0ABV1IRJ6_9FIRM</name>
<dbReference type="PANTHER" id="PTHR30474">
    <property type="entry name" value="CELL CYCLE PROTEIN"/>
    <property type="match status" value="1"/>
</dbReference>
<keyword evidence="7 17" id="KW-1133">Transmembrane helix</keyword>
<evidence type="ECO:0000256" key="7">
    <source>
        <dbReference type="ARBA" id="ARBA00022989"/>
    </source>
</evidence>
<dbReference type="EC" id="2.4.99.28" evidence="14"/>
<evidence type="ECO:0000256" key="11">
    <source>
        <dbReference type="ARBA" id="ARBA00038053"/>
    </source>
</evidence>
<sequence length="374" mass="41175">MSNRIKKKYMAGKTYFDYPTLFLVIFLICFGMVMIYSTSSYKSMMTYGNSYKWVLKQGLVVLGGAIAIFLISRADYRIIKGHKPAFLCLGIATFSMIAVLLVGAAKKGSVRWISIAGFQIQPSEFCKFLLIIYMANELAINASQHKLKTLGDHAKILVPTIPVIGLVTYQNLSTGLVICAMVGIMTFVVSQRTKELIITAVAFMAGIVVYLMTANSYRNERFQIWLHPEIHKKGFQTMQALYAIGSGGIFGKGLGQSMQKMGFIPESHNDMIFSIICEELGLFGAVCLILVFAALIWRMLLIAMNADELLGSLLVIGVITHIAMQVFVNIAVVTNTIPPTGIPLPFISYGGSSIFSTMIEMGIVLSVSRRIHLG</sequence>
<keyword evidence="8 17" id="KW-0472">Membrane</keyword>
<evidence type="ECO:0000313" key="18">
    <source>
        <dbReference type="EMBL" id="MEQ2709840.1"/>
    </source>
</evidence>
<evidence type="ECO:0000256" key="9">
    <source>
        <dbReference type="ARBA" id="ARBA00032370"/>
    </source>
</evidence>
<evidence type="ECO:0000256" key="10">
    <source>
        <dbReference type="ARBA" id="ARBA00033270"/>
    </source>
</evidence>
<accession>A0ABV1IRJ6</accession>
<dbReference type="InterPro" id="IPR001182">
    <property type="entry name" value="FtsW/RodA"/>
</dbReference>
<gene>
    <name evidence="18" type="ORF">AAAU51_01435</name>
</gene>
<evidence type="ECO:0000256" key="3">
    <source>
        <dbReference type="ARBA" id="ARBA00022679"/>
    </source>
</evidence>
<keyword evidence="6" id="KW-0573">Peptidoglycan synthesis</keyword>
<comment type="caution">
    <text evidence="18">The sequence shown here is derived from an EMBL/GenBank/DDBJ whole genome shotgun (WGS) entry which is preliminary data.</text>
</comment>
<evidence type="ECO:0000256" key="17">
    <source>
        <dbReference type="SAM" id="Phobius"/>
    </source>
</evidence>
<evidence type="ECO:0000256" key="1">
    <source>
        <dbReference type="ARBA" id="ARBA00004141"/>
    </source>
</evidence>
<organism evidence="18 19">
    <name type="scientific">Anaerostipes amylophilus</name>
    <dbReference type="NCBI Taxonomy" id="2981779"/>
    <lineage>
        <taxon>Bacteria</taxon>
        <taxon>Bacillati</taxon>
        <taxon>Bacillota</taxon>
        <taxon>Clostridia</taxon>
        <taxon>Lachnospirales</taxon>
        <taxon>Lachnospiraceae</taxon>
        <taxon>Anaerostipes</taxon>
    </lineage>
</organism>
<evidence type="ECO:0000256" key="6">
    <source>
        <dbReference type="ARBA" id="ARBA00022984"/>
    </source>
</evidence>
<evidence type="ECO:0000256" key="5">
    <source>
        <dbReference type="ARBA" id="ARBA00022960"/>
    </source>
</evidence>
<keyword evidence="4 17" id="KW-0812">Transmembrane</keyword>
<keyword evidence="3" id="KW-0808">Transferase</keyword>
<evidence type="ECO:0000256" key="2">
    <source>
        <dbReference type="ARBA" id="ARBA00022676"/>
    </source>
</evidence>
<evidence type="ECO:0000313" key="19">
    <source>
        <dbReference type="Proteomes" id="UP001482154"/>
    </source>
</evidence>
<evidence type="ECO:0000256" key="8">
    <source>
        <dbReference type="ARBA" id="ARBA00023136"/>
    </source>
</evidence>
<feature type="transmembrane region" description="Helical" evidence="17">
    <location>
        <begin position="53"/>
        <end position="72"/>
    </location>
</feature>
<dbReference type="Pfam" id="PF01098">
    <property type="entry name" value="FTSW_RODA_SPOVE"/>
    <property type="match status" value="1"/>
</dbReference>
<feature type="transmembrane region" description="Helical" evidence="17">
    <location>
        <begin position="196"/>
        <end position="213"/>
    </location>
</feature>
<comment type="subcellular location">
    <subcellularLocation>
        <location evidence="1">Membrane</location>
        <topology evidence="1">Multi-pass membrane protein</topology>
    </subcellularLocation>
</comment>
<keyword evidence="19" id="KW-1185">Reference proteome</keyword>
<evidence type="ECO:0000256" key="16">
    <source>
        <dbReference type="ARBA" id="ARBA00049966"/>
    </source>
</evidence>
<feature type="transmembrane region" description="Helical" evidence="17">
    <location>
        <begin position="172"/>
        <end position="189"/>
    </location>
</feature>
<proteinExistence type="inferred from homology"/>
<evidence type="ECO:0000256" key="15">
    <source>
        <dbReference type="ARBA" id="ARBA00049902"/>
    </source>
</evidence>